<evidence type="ECO:0000313" key="2">
    <source>
        <dbReference type="Proteomes" id="UP000827872"/>
    </source>
</evidence>
<organism evidence="1 2">
    <name type="scientific">Sphaerodactylus townsendi</name>
    <dbReference type="NCBI Taxonomy" id="933632"/>
    <lineage>
        <taxon>Eukaryota</taxon>
        <taxon>Metazoa</taxon>
        <taxon>Chordata</taxon>
        <taxon>Craniata</taxon>
        <taxon>Vertebrata</taxon>
        <taxon>Euteleostomi</taxon>
        <taxon>Lepidosauria</taxon>
        <taxon>Squamata</taxon>
        <taxon>Bifurcata</taxon>
        <taxon>Gekkota</taxon>
        <taxon>Sphaerodactylidae</taxon>
        <taxon>Sphaerodactylus</taxon>
    </lineage>
</organism>
<reference evidence="1" key="1">
    <citation type="submission" date="2021-08" db="EMBL/GenBank/DDBJ databases">
        <title>The first chromosome-level gecko genome reveals the dynamic sex chromosomes of Neotropical dwarf geckos (Sphaerodactylidae: Sphaerodactylus).</title>
        <authorList>
            <person name="Pinto B.J."/>
            <person name="Keating S.E."/>
            <person name="Gamble T."/>
        </authorList>
    </citation>
    <scope>NUCLEOTIDE SEQUENCE</scope>
    <source>
        <strain evidence="1">TG3544</strain>
    </source>
</reference>
<name>A0ACB8F8V1_9SAUR</name>
<accession>A0ACB8F8V1</accession>
<protein>
    <submittedName>
        <fullName evidence="1">Uncharacterized protein</fullName>
    </submittedName>
</protein>
<sequence>MDRAANNPFGEEERSGFGATFLRYKSTFSKLTILTSNPAFYTNSQPRIGNCMYKLKQWRITLVPHWESLEEWSPLDYIPTFQEYHSLYVQIIPQNHHHSSSPPVFLKLDDCSFCFLLSNFVNKNNFFVQCFQS</sequence>
<gene>
    <name evidence="1" type="ORF">K3G42_013239</name>
</gene>
<dbReference type="Proteomes" id="UP000827872">
    <property type="component" value="Linkage Group LG08"/>
</dbReference>
<keyword evidence="2" id="KW-1185">Reference proteome</keyword>
<evidence type="ECO:0000313" key="1">
    <source>
        <dbReference type="EMBL" id="KAH8001640.1"/>
    </source>
</evidence>
<dbReference type="EMBL" id="CM037621">
    <property type="protein sequence ID" value="KAH8001640.1"/>
    <property type="molecule type" value="Genomic_DNA"/>
</dbReference>
<proteinExistence type="predicted"/>
<comment type="caution">
    <text evidence="1">The sequence shown here is derived from an EMBL/GenBank/DDBJ whole genome shotgun (WGS) entry which is preliminary data.</text>
</comment>